<feature type="domain" description="Transposase IS116/IS110/IS902 C-terminal" evidence="3">
    <location>
        <begin position="256"/>
        <end position="338"/>
    </location>
</feature>
<dbReference type="GO" id="GO:0003677">
    <property type="term" value="F:DNA binding"/>
    <property type="evidence" value="ECO:0007669"/>
    <property type="project" value="InterPro"/>
</dbReference>
<dbReference type="AlphaFoldDB" id="A0A1S7S9N7"/>
<dbReference type="GO" id="GO:0004803">
    <property type="term" value="F:transposase activity"/>
    <property type="evidence" value="ECO:0007669"/>
    <property type="project" value="InterPro"/>
</dbReference>
<dbReference type="Pfam" id="PF02371">
    <property type="entry name" value="Transposase_20"/>
    <property type="match status" value="1"/>
</dbReference>
<evidence type="ECO:0000256" key="1">
    <source>
        <dbReference type="SAM" id="Coils"/>
    </source>
</evidence>
<dbReference type="GO" id="GO:0006313">
    <property type="term" value="P:DNA transposition"/>
    <property type="evidence" value="ECO:0007669"/>
    <property type="project" value="InterPro"/>
</dbReference>
<proteinExistence type="predicted"/>
<gene>
    <name evidence="4" type="ORF">AGR3A_pa50003</name>
</gene>
<evidence type="ECO:0000259" key="3">
    <source>
        <dbReference type="Pfam" id="PF02371"/>
    </source>
</evidence>
<keyword evidence="5" id="KW-1185">Reference proteome</keyword>
<feature type="coiled-coil region" evidence="1">
    <location>
        <begin position="225"/>
        <end position="252"/>
    </location>
</feature>
<protein>
    <submittedName>
        <fullName evidence="4">Transposase</fullName>
    </submittedName>
</protein>
<dbReference type="PANTHER" id="PTHR33055:SF3">
    <property type="entry name" value="PUTATIVE TRANSPOSASE FOR IS117-RELATED"/>
    <property type="match status" value="1"/>
</dbReference>
<accession>A0A1S7S9N7</accession>
<dbReference type="InterPro" id="IPR003346">
    <property type="entry name" value="Transposase_20"/>
</dbReference>
<reference evidence="5" key="1">
    <citation type="submission" date="2016-01" db="EMBL/GenBank/DDBJ databases">
        <authorList>
            <person name="Regsiter A."/>
            <person name="william w."/>
        </authorList>
    </citation>
    <scope>NUCLEOTIDE SEQUENCE [LARGE SCALE GENOMIC DNA]</scope>
    <source>
        <strain evidence="5">CFBP 6623</strain>
    </source>
</reference>
<evidence type="ECO:0000259" key="2">
    <source>
        <dbReference type="Pfam" id="PF01548"/>
    </source>
</evidence>
<dbReference type="STRING" id="1183432.AGR3A_pa50003"/>
<evidence type="ECO:0000313" key="4">
    <source>
        <dbReference type="EMBL" id="CUX64752.1"/>
    </source>
</evidence>
<dbReference type="Pfam" id="PF01548">
    <property type="entry name" value="DEDD_Tnp_IS110"/>
    <property type="match status" value="1"/>
</dbReference>
<feature type="domain" description="Transposase IS110-like N-terminal" evidence="2">
    <location>
        <begin position="52"/>
        <end position="188"/>
    </location>
</feature>
<dbReference type="Proteomes" id="UP000191988">
    <property type="component" value="Unassembled WGS sequence"/>
</dbReference>
<keyword evidence="1" id="KW-0175">Coiled coil</keyword>
<name>A0A1S7S9N7_9HYPH</name>
<evidence type="ECO:0000313" key="5">
    <source>
        <dbReference type="Proteomes" id="UP000191988"/>
    </source>
</evidence>
<dbReference type="EMBL" id="FBWK01000069">
    <property type="protein sequence ID" value="CUX64752.1"/>
    <property type="molecule type" value="Genomic_DNA"/>
</dbReference>
<dbReference type="PANTHER" id="PTHR33055">
    <property type="entry name" value="TRANSPOSASE FOR INSERTION SEQUENCE ELEMENT IS1111A"/>
    <property type="match status" value="1"/>
</dbReference>
<sequence length="388" mass="42933">MAFRCATASRLAAGPTINGMVRLVLLPHHEAAKPKEVAMPQRNMPRPAAVYGIDIGKNIFHVVGLGSDGVPVQKVRFRRDTLLQFFERAAPAIVGMESCAGSQWIARKIQALGHKVRLIPAQFVKPYVKSNKSDIIDAEAIAEAATRPTMRFAALKSEEQADLQALHRVRDQMIGTRTRLINQMRAFCLEYGIALRQGAGLFKVDLPQAVEDQSNDLSSAMRKLLADLFADLRQLEQRIGDVTREIEAIASREDVARRLMTIPGIGALGATALLAAVGNGRQFQKARDLAAWLGLVPREYSTGGKQKLLGISKRGNRYVRKLLVHGARSCFRHLDRTRDRLGNWLNGLQARMHPNKAVVALAAKMARIVWVVLTKPGALYERRDPAFT</sequence>
<organism evidence="4 5">
    <name type="scientific">Agrobacterium tomkonis CFBP 6623</name>
    <dbReference type="NCBI Taxonomy" id="1183432"/>
    <lineage>
        <taxon>Bacteria</taxon>
        <taxon>Pseudomonadati</taxon>
        <taxon>Pseudomonadota</taxon>
        <taxon>Alphaproteobacteria</taxon>
        <taxon>Hyphomicrobiales</taxon>
        <taxon>Rhizobiaceae</taxon>
        <taxon>Rhizobium/Agrobacterium group</taxon>
        <taxon>Agrobacterium</taxon>
        <taxon>Agrobacterium tumefaciens complex</taxon>
    </lineage>
</organism>
<dbReference type="InterPro" id="IPR002525">
    <property type="entry name" value="Transp_IS110-like_N"/>
</dbReference>
<dbReference type="NCBIfam" id="NF033542">
    <property type="entry name" value="transpos_IS110"/>
    <property type="match status" value="1"/>
</dbReference>
<dbReference type="InterPro" id="IPR047650">
    <property type="entry name" value="Transpos_IS110"/>
</dbReference>